<gene>
    <name evidence="1" type="ORF">HMPREF0973_02453</name>
</gene>
<sequence length="48" mass="5663">MIRPASYIQNFKSYTEKQRERRGIIYKVMVVREALSVHGATEAVCRLY</sequence>
<proteinExistence type="predicted"/>
<reference evidence="1 2" key="1">
    <citation type="submission" date="2009-09" db="EMBL/GenBank/DDBJ databases">
        <authorList>
            <person name="Weinstock G."/>
            <person name="Sodergren E."/>
            <person name="Clifton S."/>
            <person name="Fulton L."/>
            <person name="Fulton B."/>
            <person name="Courtney L."/>
            <person name="Fronick C."/>
            <person name="Harrison M."/>
            <person name="Strong C."/>
            <person name="Farmer C."/>
            <person name="Delahaunty K."/>
            <person name="Markovic C."/>
            <person name="Hall O."/>
            <person name="Minx P."/>
            <person name="Tomlinson C."/>
            <person name="Mitreva M."/>
            <person name="Nelson J."/>
            <person name="Hou S."/>
            <person name="Wollam A."/>
            <person name="Pepin K.H."/>
            <person name="Johnson M."/>
            <person name="Bhonagiri V."/>
            <person name="Nash W.E."/>
            <person name="Warren W."/>
            <person name="Chinwalla A."/>
            <person name="Mardis E.R."/>
            <person name="Wilson R.K."/>
        </authorList>
    </citation>
    <scope>NUCLEOTIDE SEQUENCE [LARGE SCALE GENOMIC DNA]</scope>
    <source>
        <strain evidence="1 2">F0319</strain>
    </source>
</reference>
<dbReference type="EMBL" id="ACVA01000058">
    <property type="protein sequence ID" value="EEX17700.1"/>
    <property type="molecule type" value="Genomic_DNA"/>
</dbReference>
<name>C9MS40_9BACT</name>
<dbReference type="Proteomes" id="UP000003327">
    <property type="component" value="Unassembled WGS sequence"/>
</dbReference>
<dbReference type="AlphaFoldDB" id="C9MS40"/>
<protein>
    <submittedName>
        <fullName evidence="1">Uncharacterized protein</fullName>
    </submittedName>
</protein>
<organism evidence="1 2">
    <name type="scientific">Prevotella veroralis F0319</name>
    <dbReference type="NCBI Taxonomy" id="649761"/>
    <lineage>
        <taxon>Bacteria</taxon>
        <taxon>Pseudomonadati</taxon>
        <taxon>Bacteroidota</taxon>
        <taxon>Bacteroidia</taxon>
        <taxon>Bacteroidales</taxon>
        <taxon>Prevotellaceae</taxon>
        <taxon>Prevotella</taxon>
    </lineage>
</organism>
<evidence type="ECO:0000313" key="2">
    <source>
        <dbReference type="Proteomes" id="UP000003327"/>
    </source>
</evidence>
<keyword evidence="2" id="KW-1185">Reference proteome</keyword>
<comment type="caution">
    <text evidence="1">The sequence shown here is derived from an EMBL/GenBank/DDBJ whole genome shotgun (WGS) entry which is preliminary data.</text>
</comment>
<dbReference type="HOGENOM" id="CLU_3156452_0_0_10"/>
<evidence type="ECO:0000313" key="1">
    <source>
        <dbReference type="EMBL" id="EEX17700.1"/>
    </source>
</evidence>
<accession>C9MS40</accession>